<proteinExistence type="predicted"/>
<keyword evidence="3" id="KW-1185">Reference proteome</keyword>
<name>A0A1H3CUV8_9ACTN</name>
<gene>
    <name evidence="2" type="ORF">SAMN05660209_00754</name>
</gene>
<dbReference type="PANTHER" id="PTHR37292:SF2">
    <property type="entry name" value="DUF262 DOMAIN-CONTAINING PROTEIN"/>
    <property type="match status" value="1"/>
</dbReference>
<sequence length="628" mass="69027">MGFQTPQYKLSDLMQKVGDGRIQLPDFQRGYKWDDERIRSLLVTITLGHPLGVVMLLQTGNDQVRFKPKPVEGTTVAIDVAPDHLLLDGQQRLTSLFQALTGDGVVATKDVRGKLMDRRYYLDLRLAIADPARRDEAVRSLPGDGVVRTNFGKDVVLDVSTPDKERASGLFPLRLISQPTEAFAWLLALNDADLVNRFHTEVFTPTQSYEIPAIELDKTTTKSAVATVFEKVNTGGLPLNVFELLTAVFAGDKAYFDEHGTDFRLNDDWAATKALFAEHRVLSGVANTDFLQAVTLLTTHQRHRADTSDRPVAISARKEDVFRLGLTDYLTWVGPLREAFVWSATFLADQHIHESAFLPYRTQLVPLAAIKVLLGDQADIVGVRKRIAQWYWCGVLGELYGGAVETRFARDVEQVPDWARAALTGDSTAATPRTVADAAFVESRLLSLRTRNAAAYKGIYALLMAGGCRDWKYQQAFDQVQYANLAVDIHHVFPRAWCIANSVEPDLRESIVNKTPLGAATNRFIGGASPAAYMTKLQAGAGISAEELDGLVATHEIEPAALRSADFTGFFLARRAALLRLIEAAMGKTAQRDVDADVLLGGEEAPAGFEGEPLVEDGDTDNEVLLDA</sequence>
<dbReference type="AlphaFoldDB" id="A0A1H3CUV8"/>
<dbReference type="PANTHER" id="PTHR37292">
    <property type="entry name" value="VNG6097C"/>
    <property type="match status" value="1"/>
</dbReference>
<dbReference type="Proteomes" id="UP000198921">
    <property type="component" value="Unassembled WGS sequence"/>
</dbReference>
<dbReference type="STRING" id="1137993.SAMN05660209_00754"/>
<dbReference type="OrthoDB" id="9787127at2"/>
<dbReference type="Pfam" id="PF03235">
    <property type="entry name" value="GmrSD_N"/>
    <property type="match status" value="1"/>
</dbReference>
<evidence type="ECO:0000313" key="3">
    <source>
        <dbReference type="Proteomes" id="UP000198921"/>
    </source>
</evidence>
<accession>A0A1H3CUV8</accession>
<evidence type="ECO:0000259" key="1">
    <source>
        <dbReference type="Pfam" id="PF03235"/>
    </source>
</evidence>
<dbReference type="EMBL" id="FNOT01000002">
    <property type="protein sequence ID" value="SDX57866.1"/>
    <property type="molecule type" value="Genomic_DNA"/>
</dbReference>
<protein>
    <recommendedName>
        <fullName evidence="1">GmrSD restriction endonucleases N-terminal domain-containing protein</fullName>
    </recommendedName>
</protein>
<dbReference type="InterPro" id="IPR004919">
    <property type="entry name" value="GmrSD_N"/>
</dbReference>
<feature type="domain" description="GmrSD restriction endonucleases N-terminal" evidence="1">
    <location>
        <begin position="10"/>
        <end position="249"/>
    </location>
</feature>
<evidence type="ECO:0000313" key="2">
    <source>
        <dbReference type="EMBL" id="SDX57866.1"/>
    </source>
</evidence>
<dbReference type="RefSeq" id="WP_091151624.1">
    <property type="nucleotide sequence ID" value="NZ_FNOT01000002.1"/>
</dbReference>
<organism evidence="2 3">
    <name type="scientific">Geodermatophilus africanus</name>
    <dbReference type="NCBI Taxonomy" id="1137993"/>
    <lineage>
        <taxon>Bacteria</taxon>
        <taxon>Bacillati</taxon>
        <taxon>Actinomycetota</taxon>
        <taxon>Actinomycetes</taxon>
        <taxon>Geodermatophilales</taxon>
        <taxon>Geodermatophilaceae</taxon>
        <taxon>Geodermatophilus</taxon>
    </lineage>
</organism>
<reference evidence="3" key="1">
    <citation type="submission" date="2016-10" db="EMBL/GenBank/DDBJ databases">
        <authorList>
            <person name="Varghese N."/>
            <person name="Submissions S."/>
        </authorList>
    </citation>
    <scope>NUCLEOTIDE SEQUENCE [LARGE SCALE GENOMIC DNA]</scope>
    <source>
        <strain evidence="3">DSM 45422</strain>
    </source>
</reference>